<protein>
    <submittedName>
        <fullName evidence="1">Uncharacterized protein</fullName>
    </submittedName>
</protein>
<proteinExistence type="predicted"/>
<evidence type="ECO:0000313" key="2">
    <source>
        <dbReference type="Proteomes" id="UP000271974"/>
    </source>
</evidence>
<dbReference type="Proteomes" id="UP000271974">
    <property type="component" value="Unassembled WGS sequence"/>
</dbReference>
<organism evidence="1 2">
    <name type="scientific">Elysia chlorotica</name>
    <name type="common">Eastern emerald elysia</name>
    <name type="synonym">Sea slug</name>
    <dbReference type="NCBI Taxonomy" id="188477"/>
    <lineage>
        <taxon>Eukaryota</taxon>
        <taxon>Metazoa</taxon>
        <taxon>Spiralia</taxon>
        <taxon>Lophotrochozoa</taxon>
        <taxon>Mollusca</taxon>
        <taxon>Gastropoda</taxon>
        <taxon>Heterobranchia</taxon>
        <taxon>Euthyneura</taxon>
        <taxon>Panpulmonata</taxon>
        <taxon>Sacoglossa</taxon>
        <taxon>Placobranchoidea</taxon>
        <taxon>Plakobranchidae</taxon>
        <taxon>Elysia</taxon>
    </lineage>
</organism>
<sequence>MLGGLTHVARRTNPAALRSEVDRAVYDTLGGLSGESATPTLLSFGNQPLSANPDTLTQKVNAVTANKFSEAKIDQKLPPVDFPAIGAKHRLDTLLKASPYISRPLLDMSHVISKHLPDPVLALTALKNHANSGSGIRRDELLLARRPGDEFERPQNVSQVKKLWKPSGLGQRNVGLSSLAIKMSSFIDAARVGVVGRECPMFAAALTSAPQCGRGVTRHLLKVTRHLLKIRRHLLKVRRHLLKVRRYLLKVTRSSDWSFRFLPAAGVSGGRYAATSDLLYMSPPVLAG</sequence>
<evidence type="ECO:0000313" key="1">
    <source>
        <dbReference type="EMBL" id="RUS74229.1"/>
    </source>
</evidence>
<keyword evidence="2" id="KW-1185">Reference proteome</keyword>
<comment type="caution">
    <text evidence="1">The sequence shown here is derived from an EMBL/GenBank/DDBJ whole genome shotgun (WGS) entry which is preliminary data.</text>
</comment>
<dbReference type="AlphaFoldDB" id="A0A433SY30"/>
<accession>A0A433SY30</accession>
<reference evidence="1 2" key="1">
    <citation type="submission" date="2019-01" db="EMBL/GenBank/DDBJ databases">
        <title>A draft genome assembly of the solar-powered sea slug Elysia chlorotica.</title>
        <authorList>
            <person name="Cai H."/>
            <person name="Li Q."/>
            <person name="Fang X."/>
            <person name="Li J."/>
            <person name="Curtis N.E."/>
            <person name="Altenburger A."/>
            <person name="Shibata T."/>
            <person name="Feng M."/>
            <person name="Maeda T."/>
            <person name="Schwartz J.A."/>
            <person name="Shigenobu S."/>
            <person name="Lundholm N."/>
            <person name="Nishiyama T."/>
            <person name="Yang H."/>
            <person name="Hasebe M."/>
            <person name="Li S."/>
            <person name="Pierce S.K."/>
            <person name="Wang J."/>
        </authorList>
    </citation>
    <scope>NUCLEOTIDE SEQUENCE [LARGE SCALE GENOMIC DNA]</scope>
    <source>
        <strain evidence="1">EC2010</strain>
        <tissue evidence="1">Whole organism of an adult</tissue>
    </source>
</reference>
<dbReference type="EMBL" id="RQTK01000852">
    <property type="protein sequence ID" value="RUS74229.1"/>
    <property type="molecule type" value="Genomic_DNA"/>
</dbReference>
<name>A0A433SY30_ELYCH</name>
<gene>
    <name evidence="1" type="ORF">EGW08_017997</name>
</gene>